<keyword evidence="8 10" id="KW-1133">Transmembrane helix</keyword>
<dbReference type="OrthoDB" id="9984778at2759"/>
<dbReference type="InterPro" id="IPR041492">
    <property type="entry name" value="HAD_2"/>
</dbReference>
<feature type="transmembrane region" description="Helical" evidence="10">
    <location>
        <begin position="433"/>
        <end position="456"/>
    </location>
</feature>
<feature type="transmembrane region" description="Helical" evidence="10">
    <location>
        <begin position="401"/>
        <end position="421"/>
    </location>
</feature>
<feature type="transmembrane region" description="Helical" evidence="10">
    <location>
        <begin position="604"/>
        <end position="625"/>
    </location>
</feature>
<comment type="catalytic activity">
    <reaction evidence="1">
        <text>S-ubiquitinyl-[E2 ubiquitin-conjugating enzyme]-L-cysteine + [acceptor protein]-L-lysine = [E2 ubiquitin-conjugating enzyme]-L-cysteine + N(6)-ubiquitinyl-[acceptor protein]-L-lysine.</text>
        <dbReference type="EC" id="2.3.2.27"/>
    </reaction>
</comment>
<evidence type="ECO:0000256" key="1">
    <source>
        <dbReference type="ARBA" id="ARBA00000900"/>
    </source>
</evidence>
<organism evidence="13 14">
    <name type="scientific">Kluyveromyces dobzhanskii CBS 2104</name>
    <dbReference type="NCBI Taxonomy" id="1427455"/>
    <lineage>
        <taxon>Eukaryota</taxon>
        <taxon>Fungi</taxon>
        <taxon>Dikarya</taxon>
        <taxon>Ascomycota</taxon>
        <taxon>Saccharomycotina</taxon>
        <taxon>Saccharomycetes</taxon>
        <taxon>Saccharomycetales</taxon>
        <taxon>Saccharomycetaceae</taxon>
        <taxon>Kluyveromyces</taxon>
    </lineage>
</organism>
<evidence type="ECO:0000256" key="6">
    <source>
        <dbReference type="ARBA" id="ARBA00022692"/>
    </source>
</evidence>
<dbReference type="InterPro" id="IPR036412">
    <property type="entry name" value="HAD-like_sf"/>
</dbReference>
<evidence type="ECO:0000256" key="3">
    <source>
        <dbReference type="ARBA" id="ARBA00004906"/>
    </source>
</evidence>
<dbReference type="EC" id="2.3.2.27" evidence="4"/>
<dbReference type="Proteomes" id="UP000031516">
    <property type="component" value="Unassembled WGS sequence"/>
</dbReference>
<keyword evidence="14" id="KW-1185">Reference proteome</keyword>
<reference evidence="13 14" key="1">
    <citation type="submission" date="2014-03" db="EMBL/GenBank/DDBJ databases">
        <title>The genome of Kluyveromyces dobzhanskii.</title>
        <authorList>
            <person name="Nystedt B."/>
            <person name="Astrom S."/>
        </authorList>
    </citation>
    <scope>NUCLEOTIDE SEQUENCE [LARGE SCALE GENOMIC DNA]</scope>
    <source>
        <strain evidence="13 14">CBS 2104</strain>
    </source>
</reference>
<protein>
    <recommendedName>
        <fullName evidence="4">RING-type E3 ubiquitin transferase</fullName>
        <ecNumber evidence="4">2.3.2.27</ecNumber>
    </recommendedName>
</protein>
<comment type="caution">
    <text evidence="13">The sequence shown here is derived from an EMBL/GenBank/DDBJ whole genome shotgun (WGS) entry which is preliminary data.</text>
</comment>
<dbReference type="SFLD" id="SFLDS00003">
    <property type="entry name" value="Haloacid_Dehalogenase"/>
    <property type="match status" value="1"/>
</dbReference>
<dbReference type="GO" id="GO:0016791">
    <property type="term" value="F:phosphatase activity"/>
    <property type="evidence" value="ECO:0007669"/>
    <property type="project" value="TreeGrafter"/>
</dbReference>
<dbReference type="GO" id="GO:0012505">
    <property type="term" value="C:endomembrane system"/>
    <property type="evidence" value="ECO:0007669"/>
    <property type="project" value="UniProtKB-SubCell"/>
</dbReference>
<dbReference type="GO" id="GO:0061630">
    <property type="term" value="F:ubiquitin protein ligase activity"/>
    <property type="evidence" value="ECO:0007669"/>
    <property type="project" value="UniProtKB-EC"/>
</dbReference>
<evidence type="ECO:0000256" key="8">
    <source>
        <dbReference type="ARBA" id="ARBA00022989"/>
    </source>
</evidence>
<dbReference type="NCBIfam" id="TIGR01509">
    <property type="entry name" value="HAD-SF-IA-v3"/>
    <property type="match status" value="1"/>
</dbReference>
<accession>A0A0A8LDU6</accession>
<comment type="pathway">
    <text evidence="3">Protein modification; protein ubiquitination.</text>
</comment>
<keyword evidence="11" id="KW-0732">Signal</keyword>
<feature type="transmembrane region" description="Helical" evidence="10">
    <location>
        <begin position="462"/>
        <end position="482"/>
    </location>
</feature>
<gene>
    <name evidence="13" type="ORF">KLDO_g4712</name>
</gene>
<keyword evidence="5" id="KW-0808">Transferase</keyword>
<evidence type="ECO:0000256" key="4">
    <source>
        <dbReference type="ARBA" id="ARBA00012483"/>
    </source>
</evidence>
<evidence type="ECO:0000313" key="13">
    <source>
        <dbReference type="EMBL" id="CDO96510.1"/>
    </source>
</evidence>
<feature type="transmembrane region" description="Helical" evidence="10">
    <location>
        <begin position="637"/>
        <end position="655"/>
    </location>
</feature>
<keyword evidence="7" id="KW-0833">Ubl conjugation pathway</keyword>
<comment type="subcellular location">
    <subcellularLocation>
        <location evidence="2">Endomembrane system</location>
        <topology evidence="2">Multi-pass membrane protein</topology>
    </subcellularLocation>
</comment>
<dbReference type="AlphaFoldDB" id="A0A0A8LDU6"/>
<proteinExistence type="predicted"/>
<evidence type="ECO:0000259" key="12">
    <source>
        <dbReference type="Pfam" id="PF11145"/>
    </source>
</evidence>
<evidence type="ECO:0000256" key="7">
    <source>
        <dbReference type="ARBA" id="ARBA00022786"/>
    </source>
</evidence>
<dbReference type="Gene3D" id="3.40.50.1000">
    <property type="entry name" value="HAD superfamily/HAD-like"/>
    <property type="match status" value="1"/>
</dbReference>
<sequence length="957" mass="109468">MNSDNSRIIFFIIILLFFLSSPGGDGVTSQYEFIQLESLKAQFNYEYEAFQDLTYDTNFKNITGLKLAYGDSLRNPELNATYPLPDKDYSSWKSDENYMMLPQHIIDEVHNDVWSYKQTIFPPNITSNLYGKAKLIDNNKYTKIRMPIANFFDSPESFQDEKPAEGEHYLSADERGDAGNHGELRNVTWENGIVDVSIQHLDSVENSLSLSAASFSTSESQFAEEDGHWKILHLNVNFYNKEETEKHSLSAEGIYDIWTGRILIMSQSAKFHSLFAFPHYLADSEKEFNQIKNLIGKYWNATDYAESLTMANLQHLSDEANTKCEYFGFLQLESWNQYTPDQIRMIDEELKWPLGRPINRSELPPIRLAKAVLYSPDCGVSLKLEDVHGPRYELQVRTIRIHLLLGVLLFLGQIYLLLCQMNHTNTPSSVNKISYWCLFMMNLVDGCLAMLYFLASPLLRELYLPLCISAFACFILASVFEIRYMISVYASQVNEQGVGILTLLRGGSEPSTTVNRVIPDEAVISSSLYGRFFFTLIVSIFILLSSLLWPKGIRTVFEYSVLILLNSYWIPQICRNAVKGSDPRRRRHNGYQSLQNGDTNSIPLLWSFIIGTSVLRLVPIVYVFTYPSNVFRHDRDVKFAVLLSLWMLFQLLVLYSQDLLGSRWFLPQHVIPDGYHYHRAVPQSILMEYGSEDNCFVCPICMTDTPVYVEEVKETHKVDIQSYMITPVKACLFDMDGLLLNTEDMYTIALNQMLKIYDKGTLNWDLKLQLQGLPGSEAARKVIDYYDLPLSLDEFDGLNRKHQSVLWPTSKFLPGTFELISYLKAQNIPVALCTSSTADKFHSKTSHLTEAFKLFDVIITGDDPRIPAGRGKPFPDIWQLGLKELNQKYNTSIESQDCLVFEDGIPGVQAGKRFGGYVVWVPHKEAIGLINDQTEILDGRGEMLESLEHFDRSKFGL</sequence>
<feature type="transmembrane region" description="Helical" evidence="10">
    <location>
        <begin position="528"/>
        <end position="549"/>
    </location>
</feature>
<dbReference type="EMBL" id="CCBQ010000047">
    <property type="protein sequence ID" value="CDO96510.1"/>
    <property type="molecule type" value="Genomic_DNA"/>
</dbReference>
<evidence type="ECO:0000313" key="14">
    <source>
        <dbReference type="Proteomes" id="UP000031516"/>
    </source>
</evidence>
<dbReference type="InterPro" id="IPR006439">
    <property type="entry name" value="HAD-SF_hydro_IA"/>
</dbReference>
<dbReference type="InterPro" id="IPR021319">
    <property type="entry name" value="DUF2921"/>
</dbReference>
<dbReference type="Pfam" id="PF13419">
    <property type="entry name" value="HAD_2"/>
    <property type="match status" value="1"/>
</dbReference>
<evidence type="ECO:0000256" key="5">
    <source>
        <dbReference type="ARBA" id="ARBA00022679"/>
    </source>
</evidence>
<dbReference type="InterPro" id="IPR023214">
    <property type="entry name" value="HAD_sf"/>
</dbReference>
<dbReference type="Pfam" id="PF11145">
    <property type="entry name" value="DUF2921"/>
    <property type="match status" value="1"/>
</dbReference>
<name>A0A0A8LDU6_9SACH</name>
<keyword evidence="6 10" id="KW-0812">Transmembrane</keyword>
<dbReference type="Gene3D" id="1.10.150.240">
    <property type="entry name" value="Putative phosphatase, domain 2"/>
    <property type="match status" value="1"/>
</dbReference>
<feature type="chain" id="PRO_5002038375" description="RING-type E3 ubiquitin transferase" evidence="11">
    <location>
        <begin position="27"/>
        <end position="957"/>
    </location>
</feature>
<dbReference type="PANTHER" id="PTHR18901:SF38">
    <property type="entry name" value="PSEUDOURIDINE-5'-PHOSPHATASE"/>
    <property type="match status" value="1"/>
</dbReference>
<feature type="domain" description="SWEET-like" evidence="12">
    <location>
        <begin position="402"/>
        <end position="669"/>
    </location>
</feature>
<evidence type="ECO:0000256" key="9">
    <source>
        <dbReference type="ARBA" id="ARBA00023136"/>
    </source>
</evidence>
<dbReference type="FunFam" id="1.10.150.240:FF:000001">
    <property type="entry name" value="Haloacid dehalogenase-like hydrolase domain"/>
    <property type="match status" value="1"/>
</dbReference>
<dbReference type="SFLD" id="SFLDG01129">
    <property type="entry name" value="C1.5:_HAD__Beta-PGM__Phosphata"/>
    <property type="match status" value="1"/>
</dbReference>
<feature type="signal peptide" evidence="11">
    <location>
        <begin position="1"/>
        <end position="26"/>
    </location>
</feature>
<evidence type="ECO:0000256" key="10">
    <source>
        <dbReference type="SAM" id="Phobius"/>
    </source>
</evidence>
<dbReference type="SUPFAM" id="SSF56784">
    <property type="entry name" value="HAD-like"/>
    <property type="match status" value="1"/>
</dbReference>
<dbReference type="PANTHER" id="PTHR18901">
    <property type="entry name" value="2-DEOXYGLUCOSE-6-PHOSPHATE PHOSPHATASE 2"/>
    <property type="match status" value="1"/>
</dbReference>
<keyword evidence="9 10" id="KW-0472">Membrane</keyword>
<evidence type="ECO:0000256" key="2">
    <source>
        <dbReference type="ARBA" id="ARBA00004127"/>
    </source>
</evidence>
<dbReference type="InterPro" id="IPR023198">
    <property type="entry name" value="PGP-like_dom2"/>
</dbReference>
<evidence type="ECO:0000256" key="11">
    <source>
        <dbReference type="SAM" id="SignalP"/>
    </source>
</evidence>